<gene>
    <name evidence="1" type="primary">NCL1_31493</name>
    <name evidence="1" type="ORF">TNCV_4321361</name>
</gene>
<protein>
    <submittedName>
        <fullName evidence="1">E3 ubiquitin-protein ligase RNF13</fullName>
    </submittedName>
</protein>
<organism evidence="1 2">
    <name type="scientific">Trichonephila clavipes</name>
    <name type="common">Golden silk orbweaver</name>
    <name type="synonym">Nephila clavipes</name>
    <dbReference type="NCBI Taxonomy" id="2585209"/>
    <lineage>
        <taxon>Eukaryota</taxon>
        <taxon>Metazoa</taxon>
        <taxon>Ecdysozoa</taxon>
        <taxon>Arthropoda</taxon>
        <taxon>Chelicerata</taxon>
        <taxon>Arachnida</taxon>
        <taxon>Araneae</taxon>
        <taxon>Araneomorphae</taxon>
        <taxon>Entelegynae</taxon>
        <taxon>Araneoidea</taxon>
        <taxon>Nephilidae</taxon>
        <taxon>Trichonephila</taxon>
    </lineage>
</organism>
<comment type="caution">
    <text evidence="1">The sequence shown here is derived from an EMBL/GenBank/DDBJ whole genome shotgun (WGS) entry which is preliminary data.</text>
</comment>
<keyword evidence="2" id="KW-1185">Reference proteome</keyword>
<evidence type="ECO:0000313" key="2">
    <source>
        <dbReference type="Proteomes" id="UP000887159"/>
    </source>
</evidence>
<dbReference type="EMBL" id="BMAU01021290">
    <property type="protein sequence ID" value="GFY09457.1"/>
    <property type="molecule type" value="Genomic_DNA"/>
</dbReference>
<sequence length="126" mass="13734">MAPHTITPAVVVVCRCEAKELNQDSSLKTTCSIPLQYSFLGHTSTPNGGVDGRASRAAHVMGAAIPNVLQPFAFVWLEKTQEPLVKVLPVPGWRPMKQLALRVHFLRCGGLLDDWSVEGVLSLIFV</sequence>
<dbReference type="Proteomes" id="UP000887159">
    <property type="component" value="Unassembled WGS sequence"/>
</dbReference>
<proteinExistence type="predicted"/>
<dbReference type="AlphaFoldDB" id="A0A8X6V914"/>
<reference evidence="1" key="1">
    <citation type="submission" date="2020-08" db="EMBL/GenBank/DDBJ databases">
        <title>Multicomponent nature underlies the extraordinary mechanical properties of spider dragline silk.</title>
        <authorList>
            <person name="Kono N."/>
            <person name="Nakamura H."/>
            <person name="Mori M."/>
            <person name="Yoshida Y."/>
            <person name="Ohtoshi R."/>
            <person name="Malay A.D."/>
            <person name="Moran D.A.P."/>
            <person name="Tomita M."/>
            <person name="Numata K."/>
            <person name="Arakawa K."/>
        </authorList>
    </citation>
    <scope>NUCLEOTIDE SEQUENCE</scope>
</reference>
<accession>A0A8X6V914</accession>
<evidence type="ECO:0000313" key="1">
    <source>
        <dbReference type="EMBL" id="GFY09457.1"/>
    </source>
</evidence>
<name>A0A8X6V914_TRICX</name>